<keyword evidence="7 9" id="KW-0694">RNA-binding</keyword>
<evidence type="ECO:0000256" key="2">
    <source>
        <dbReference type="ARBA" id="ARBA00022555"/>
    </source>
</evidence>
<feature type="binding site" evidence="9">
    <location>
        <position position="323"/>
    </location>
    <ligand>
        <name>ATP</name>
        <dbReference type="ChEBI" id="CHEBI:30616"/>
    </ligand>
</feature>
<dbReference type="InterPro" id="IPR027417">
    <property type="entry name" value="P-loop_NTPase"/>
</dbReference>
<feature type="domain" description="TmcA/NAT10 N-terminal" evidence="11">
    <location>
        <begin position="3"/>
        <end position="119"/>
    </location>
</feature>
<dbReference type="InterPro" id="IPR000182">
    <property type="entry name" value="GNAT_dom"/>
</dbReference>
<comment type="caution">
    <text evidence="13">The sequence shown here is derived from an EMBL/GenBank/DDBJ whole genome shotgun (WGS) entry which is preliminary data.</text>
</comment>
<reference evidence="13 14" key="1">
    <citation type="submission" date="2021-02" db="EMBL/GenBank/DDBJ databases">
        <title>Draft Genome Sequences of 5 Vibrio neptunius Strains Isolated From of Bivalve Hatcheries.</title>
        <authorList>
            <person name="Galvis F."/>
            <person name="Barja J.L."/>
            <person name="Lemos M.L."/>
            <person name="Balado M."/>
        </authorList>
    </citation>
    <scope>NUCLEOTIDE SEQUENCE [LARGE SCALE GENOMIC DNA]</scope>
    <source>
        <strain evidence="13 14">PP-145.98</strain>
    </source>
</reference>
<dbReference type="InterPro" id="IPR007807">
    <property type="entry name" value="TcmA/NAT10_helicase"/>
</dbReference>
<feature type="binding site" evidence="9">
    <location>
        <begin position="467"/>
        <end position="469"/>
    </location>
    <ligand>
        <name>acetyl-CoA</name>
        <dbReference type="ChEBI" id="CHEBI:57288"/>
    </ligand>
</feature>
<dbReference type="Gene3D" id="3.40.50.300">
    <property type="entry name" value="P-loop containing nucleotide triphosphate hydrolases"/>
    <property type="match status" value="1"/>
</dbReference>
<evidence type="ECO:0000256" key="6">
    <source>
        <dbReference type="ARBA" id="ARBA00022840"/>
    </source>
</evidence>
<dbReference type="InterPro" id="IPR024914">
    <property type="entry name" value="tRNA_acetyltr_TmcA"/>
</dbReference>
<keyword evidence="5 9" id="KW-0547">Nucleotide-binding</keyword>
<accession>A0ABS3A1K0</accession>
<keyword evidence="14" id="KW-1185">Reference proteome</keyword>
<keyword evidence="8 9" id="KW-0012">Acyltransferase</keyword>
<dbReference type="Gene3D" id="3.40.630.30">
    <property type="match status" value="1"/>
</dbReference>
<dbReference type="InterPro" id="IPR016181">
    <property type="entry name" value="Acyl_CoA_acyltransferase"/>
</dbReference>
<dbReference type="PANTHER" id="PTHR10925">
    <property type="entry name" value="N-ACETYLTRANSFERASE 10"/>
    <property type="match status" value="1"/>
</dbReference>
<dbReference type="HAMAP" id="MF_01886">
    <property type="entry name" value="tRNA_acetyltr_TmcA"/>
    <property type="match status" value="1"/>
</dbReference>
<evidence type="ECO:0000256" key="9">
    <source>
        <dbReference type="HAMAP-Rule" id="MF_01886"/>
    </source>
</evidence>
<evidence type="ECO:0000256" key="5">
    <source>
        <dbReference type="ARBA" id="ARBA00022741"/>
    </source>
</evidence>
<dbReference type="Gene3D" id="3.40.50.11040">
    <property type="match status" value="1"/>
</dbReference>
<dbReference type="EC" id="2.3.1.193" evidence="9"/>
<dbReference type="EMBL" id="JAFHLB010000008">
    <property type="protein sequence ID" value="MBN3577734.1"/>
    <property type="molecule type" value="Genomic_DNA"/>
</dbReference>
<dbReference type="Proteomes" id="UP000779070">
    <property type="component" value="Unassembled WGS sequence"/>
</dbReference>
<comment type="caution">
    <text evidence="9">Lacks conserved residue(s) required for the propagation of feature annotation.</text>
</comment>
<keyword evidence="1 9" id="KW-0963">Cytoplasm</keyword>
<evidence type="ECO:0000256" key="4">
    <source>
        <dbReference type="ARBA" id="ARBA00022694"/>
    </source>
</evidence>
<dbReference type="Pfam" id="PF08351">
    <property type="entry name" value="TmcA_N"/>
    <property type="match status" value="1"/>
</dbReference>
<organism evidence="13 14">
    <name type="scientific">Vibrio neptunius</name>
    <dbReference type="NCBI Taxonomy" id="170651"/>
    <lineage>
        <taxon>Bacteria</taxon>
        <taxon>Pseudomonadati</taxon>
        <taxon>Pseudomonadota</taxon>
        <taxon>Gammaproteobacteria</taxon>
        <taxon>Vibrionales</taxon>
        <taxon>Vibrionaceae</taxon>
        <taxon>Vibrio</taxon>
    </lineage>
</organism>
<evidence type="ECO:0000256" key="7">
    <source>
        <dbReference type="ARBA" id="ARBA00022884"/>
    </source>
</evidence>
<dbReference type="InterPro" id="IPR038321">
    <property type="entry name" value="TmcA_C_sf"/>
</dbReference>
<feature type="domain" description="N-acetyltransferase" evidence="12">
    <location>
        <begin position="493"/>
        <end position="536"/>
    </location>
</feature>
<evidence type="ECO:0000256" key="3">
    <source>
        <dbReference type="ARBA" id="ARBA00022679"/>
    </source>
</evidence>
<gene>
    <name evidence="9" type="primary">tmcA</name>
    <name evidence="13" type="ORF">JYA62_08585</name>
</gene>
<evidence type="ECO:0000256" key="1">
    <source>
        <dbReference type="ARBA" id="ARBA00022490"/>
    </source>
</evidence>
<dbReference type="SUPFAM" id="SSF55729">
    <property type="entry name" value="Acyl-CoA N-acyltransferases (Nat)"/>
    <property type="match status" value="1"/>
</dbReference>
<name>A0ABS3A1K0_9VIBR</name>
<protein>
    <recommendedName>
        <fullName evidence="9">tRNA(Met) cytidine acetyltransferase TmcA</fullName>
        <ecNumber evidence="9">2.3.1.193</ecNumber>
    </recommendedName>
</protein>
<feature type="binding site" evidence="9">
    <location>
        <position position="504"/>
    </location>
    <ligand>
        <name>acetyl-CoA</name>
        <dbReference type="ChEBI" id="CHEBI:57288"/>
    </ligand>
</feature>
<evidence type="ECO:0000259" key="10">
    <source>
        <dbReference type="Pfam" id="PF05127"/>
    </source>
</evidence>
<dbReference type="InterPro" id="IPR013562">
    <property type="entry name" value="TmcA/NAT10_N"/>
</dbReference>
<dbReference type="InterPro" id="IPR032672">
    <property type="entry name" value="TmcA/NAT10/Kre33"/>
</dbReference>
<comment type="function">
    <text evidence="9">Catalyzes the formation of N(4)-acetylcytidine (ac(4)C) at the wobble position of tRNA(Met), by using acetyl-CoA as an acetyl donor and ATP (or GTP).</text>
</comment>
<comment type="catalytic activity">
    <reaction evidence="9">
        <text>cytidine(34) in elongator tRNA(Met) + acetyl-CoA + ATP + H2O = N(4)-acetylcytidine(34) in elongator tRNA(Met) + ADP + phosphate + CoA + H(+)</text>
        <dbReference type="Rhea" id="RHEA:43788"/>
        <dbReference type="Rhea" id="RHEA-COMP:10693"/>
        <dbReference type="Rhea" id="RHEA-COMP:10694"/>
        <dbReference type="ChEBI" id="CHEBI:15377"/>
        <dbReference type="ChEBI" id="CHEBI:15378"/>
        <dbReference type="ChEBI" id="CHEBI:30616"/>
        <dbReference type="ChEBI" id="CHEBI:43474"/>
        <dbReference type="ChEBI" id="CHEBI:57287"/>
        <dbReference type="ChEBI" id="CHEBI:57288"/>
        <dbReference type="ChEBI" id="CHEBI:74900"/>
        <dbReference type="ChEBI" id="CHEBI:82748"/>
        <dbReference type="ChEBI" id="CHEBI:456216"/>
        <dbReference type="EC" id="2.3.1.193"/>
    </reaction>
</comment>
<dbReference type="RefSeq" id="WP_206369573.1">
    <property type="nucleotide sequence ID" value="NZ_CAWPTM010000156.1"/>
</dbReference>
<dbReference type="Pfam" id="PF13718">
    <property type="entry name" value="GNAT_acetyltr_2"/>
    <property type="match status" value="2"/>
</dbReference>
<evidence type="ECO:0000259" key="12">
    <source>
        <dbReference type="Pfam" id="PF13718"/>
    </source>
</evidence>
<dbReference type="Gene3D" id="1.20.120.890">
    <property type="entry name" value="tRNA(Met) cytidine acetyltransferase, tail domain"/>
    <property type="match status" value="1"/>
</dbReference>
<dbReference type="PANTHER" id="PTHR10925:SF5">
    <property type="entry name" value="RNA CYTIDINE ACETYLTRANSFERASE"/>
    <property type="match status" value="1"/>
</dbReference>
<keyword evidence="3 9" id="KW-0808">Transferase</keyword>
<dbReference type="SUPFAM" id="SSF52540">
    <property type="entry name" value="P-loop containing nucleoside triphosphate hydrolases"/>
    <property type="match status" value="1"/>
</dbReference>
<proteinExistence type="inferred from homology"/>
<dbReference type="CDD" id="cd04301">
    <property type="entry name" value="NAT_SF"/>
    <property type="match status" value="1"/>
</dbReference>
<evidence type="ECO:0000313" key="14">
    <source>
        <dbReference type="Proteomes" id="UP000779070"/>
    </source>
</evidence>
<keyword evidence="4 9" id="KW-0819">tRNA processing</keyword>
<sequence>MRDYFSQLMHSARTANHRFGVVLKGDELWQKQTLSTIKDLYAGANIFQLGGDLCVDSDQQYCVSYKHGLRLLGQECSLLVCDLSSEFDASSFSAVLGCVKGGGVVVILPPPSDSASLATQWLNSALERLICIEQAQSFPPLPLVEKIEVTPFLQQNIAIEKIRKVVEGHRKRPLVLTADRGRGKSSALGIAAAELMQTRTLRILVTAPSLATVTPVFEHAQRLLPSASLSKGNLRYNASSLTFIAPDELIRQEPKCDFLLVDEASAIPIPMLKKMVERHHRCVFSTTIHGYEGCGRGFTLKFQQWLKQQRAGTAFYHLEQPIRWSKDDPLENWLFDTFLLNAELTPTETVLSSDVKLSKIDKTQLISNPELLRTCFALLVNAHYQTSPNDLILLLEDEAIQLFAAFNHGDCLGCMLTVCEGELESTLIESIQQGNRRPKGHLVPVMLANQIGVGEAARQASLRIMRIATHPDYQQQGIGSSMVEQLSLGSDAAFISTSFGATSELLQFWFKNGFTAVKLGIQRDQASGCHSVVMIKGQPTWLQTAENHFEQSMPYLLGEAFSDIETDIVRNLLRKEDASDEFGEFFELIARYCKGGAGYECVAPFIANMLLASNIALQNSSDLMIRKLLQQRSWQECGDEFSLSGRKQTEQQLRVDIQVMLDLMTV</sequence>
<feature type="binding site" evidence="9">
    <location>
        <position position="155"/>
    </location>
    <ligand>
        <name>ATP</name>
        <dbReference type="ChEBI" id="CHEBI:30616"/>
    </ligand>
</feature>
<feature type="domain" description="TcmA/NAT10 helicase" evidence="10">
    <location>
        <begin position="175"/>
        <end position="341"/>
    </location>
</feature>
<feature type="domain" description="N-acetyltransferase" evidence="12">
    <location>
        <begin position="376"/>
        <end position="487"/>
    </location>
</feature>
<keyword evidence="2 9" id="KW-0820">tRNA-binding</keyword>
<keyword evidence="6 9" id="KW-0067">ATP-binding</keyword>
<comment type="similarity">
    <text evidence="9">Belongs to the TmcA family.</text>
</comment>
<evidence type="ECO:0000256" key="8">
    <source>
        <dbReference type="ARBA" id="ARBA00023315"/>
    </source>
</evidence>
<evidence type="ECO:0000313" key="13">
    <source>
        <dbReference type="EMBL" id="MBN3577734.1"/>
    </source>
</evidence>
<evidence type="ECO:0000259" key="11">
    <source>
        <dbReference type="Pfam" id="PF08351"/>
    </source>
</evidence>
<comment type="subcellular location">
    <subcellularLocation>
        <location evidence="9">Cytoplasm</location>
    </subcellularLocation>
</comment>
<dbReference type="Pfam" id="PF05127">
    <property type="entry name" value="NAT10_TcmA_helicase"/>
    <property type="match status" value="1"/>
</dbReference>